<evidence type="ECO:0000313" key="1">
    <source>
        <dbReference type="EMBL" id="KAI8000924.1"/>
    </source>
</evidence>
<gene>
    <name evidence="1" type="ORF">LOK49_LG09G01217</name>
</gene>
<organism evidence="1 2">
    <name type="scientific">Camellia lanceoleosa</name>
    <dbReference type="NCBI Taxonomy" id="1840588"/>
    <lineage>
        <taxon>Eukaryota</taxon>
        <taxon>Viridiplantae</taxon>
        <taxon>Streptophyta</taxon>
        <taxon>Embryophyta</taxon>
        <taxon>Tracheophyta</taxon>
        <taxon>Spermatophyta</taxon>
        <taxon>Magnoliopsida</taxon>
        <taxon>eudicotyledons</taxon>
        <taxon>Gunneridae</taxon>
        <taxon>Pentapetalae</taxon>
        <taxon>asterids</taxon>
        <taxon>Ericales</taxon>
        <taxon>Theaceae</taxon>
        <taxon>Camellia</taxon>
    </lineage>
</organism>
<comment type="caution">
    <text evidence="1">The sequence shown here is derived from an EMBL/GenBank/DDBJ whole genome shotgun (WGS) entry which is preliminary data.</text>
</comment>
<protein>
    <submittedName>
        <fullName evidence="1">Pre-mRNA-processing factor 39</fullName>
    </submittedName>
</protein>
<proteinExistence type="predicted"/>
<evidence type="ECO:0000313" key="2">
    <source>
        <dbReference type="Proteomes" id="UP001060215"/>
    </source>
</evidence>
<accession>A0ACC0GK56</accession>
<keyword evidence="2" id="KW-1185">Reference proteome</keyword>
<reference evidence="1 2" key="1">
    <citation type="journal article" date="2022" name="Plant J.">
        <title>Chromosome-level genome of Camellia lanceoleosa provides a valuable resource for understanding genome evolution and self-incompatibility.</title>
        <authorList>
            <person name="Gong W."/>
            <person name="Xiao S."/>
            <person name="Wang L."/>
            <person name="Liao Z."/>
            <person name="Chang Y."/>
            <person name="Mo W."/>
            <person name="Hu G."/>
            <person name="Li W."/>
            <person name="Zhao G."/>
            <person name="Zhu H."/>
            <person name="Hu X."/>
            <person name="Ji K."/>
            <person name="Xiang X."/>
            <person name="Song Q."/>
            <person name="Yuan D."/>
            <person name="Jin S."/>
            <person name="Zhang L."/>
        </authorList>
    </citation>
    <scope>NUCLEOTIDE SEQUENCE [LARGE SCALE GENOMIC DNA]</scope>
    <source>
        <strain evidence="1">SQ_2022a</strain>
    </source>
</reference>
<name>A0ACC0GK56_9ERIC</name>
<dbReference type="Proteomes" id="UP001060215">
    <property type="component" value="Chromosome 8"/>
</dbReference>
<dbReference type="EMBL" id="CM045765">
    <property type="protein sequence ID" value="KAI8000924.1"/>
    <property type="molecule type" value="Genomic_DNA"/>
</dbReference>
<sequence>MELQVYNADKNLPAIGEESQVGFDEQLQELIRRGLDFDTWTSIISKIEKTYPDNIEKICSVYDSFLSEYPLCHGYWRKYAAHKAHLCTVDKVGEIFERAVQSATYCVGIWVEYCSFSMSAYEDPSDVRRLFKRAMSFVGKDYLCYPLWDKYIEFESSQQQWIFLAKIYVQTLKFPTKRLCRYYDNFKKFVAILEEEMKQHNNCIDMESEDASSGAIFMLEDEVSCVINNLLDPSTGFFRYKALQKYISIGEQFYQEACEVERKIHCFETNIHRPYFHVMALDENQLENWHCYLDFVEMQEDFDWAVKLYERCLIPCAVYPEFWMRYVEFMETKGGRELANFALDRATKILKNVPAIHLFNARFKEQIGDRDGAHGAFLWSDNKFSSYFIEKVVKEANMEKRLGNFAAASNVYEKALEMAAEKQKLQSVPILYIHFARLKYMMTGSVDAARDVIIDGIQHVPHCKLLLEGLINLLMMHGGLGQVNVVDNIIVDAISPGSDASRSLGNKEREDISVLYLQFVDQCGTVHDIRKAWNRHIKLFPHLVRTSSLDKLPTSGNQLLDMFMAAKQRSPFPLSDQPSGGHNSDNCTELQMQELTDHFQPEDKDNSAQERLQQLSPKIAEQSVEDDASGVNKLTHDSVHQSGDDTSGHMESTPYLVHQSREDAYGPVESTHNLGHKSGEDANRPMESTHGLAHQPGEDASGPIVPTQECSDSINVQQQEEQKQSHEPEQHLKLLSLGSLSLNSQEKEYGDSTLISSYKHQALISNRISENRRSANGSPSVVSRGSNRSADSAQIQKESVNPSSLASRQNLLPEQAQTQPHVPTDDAVNWYQSNSNTVQASGDARSGFHGDSQEQQNQQWQVPPQQQIQSQVQQGIQSQNQQGFVSVHQSQPSSSLAASRHQMQVPQFAMQSGGQFGHAPYNEAAYNQIMENYFRQQQLIVQQHYEQQQQFMQQLQQQVQQQPHQQQQQEAYVQKQQQLAQLYYQQFPQLHEQQAQLMQQQLLHAQQQQDQLYHQYMQLQQQHPMQQQQGYQQLQQQQGQQSQQQITSTQIPTWNRSYYQEGQLVIPLHGACSSGTAESPHPQQQSQGITPAHRADASGTSVSPHRQQQSLHGGTPPHSASPYNHQ</sequence>